<accession>A0A927MPV7</accession>
<feature type="region of interest" description="Disordered" evidence="1">
    <location>
        <begin position="1"/>
        <end position="34"/>
    </location>
</feature>
<evidence type="ECO:0000256" key="1">
    <source>
        <dbReference type="SAM" id="MobiDB-lite"/>
    </source>
</evidence>
<dbReference type="Proteomes" id="UP000638648">
    <property type="component" value="Unassembled WGS sequence"/>
</dbReference>
<dbReference type="AlphaFoldDB" id="A0A927MPV7"/>
<evidence type="ECO:0008006" key="4">
    <source>
        <dbReference type="Google" id="ProtNLM"/>
    </source>
</evidence>
<name>A0A927MPV7_9ACTN</name>
<protein>
    <recommendedName>
        <fullName evidence="4">DUF3800 domain-containing protein</fullName>
    </recommendedName>
</protein>
<evidence type="ECO:0000313" key="2">
    <source>
        <dbReference type="EMBL" id="MBE1604479.1"/>
    </source>
</evidence>
<dbReference type="RefSeq" id="WP_202896169.1">
    <property type="nucleotide sequence ID" value="NZ_BAABJL010000169.1"/>
</dbReference>
<dbReference type="EMBL" id="JADBEM010000001">
    <property type="protein sequence ID" value="MBE1604479.1"/>
    <property type="molecule type" value="Genomic_DNA"/>
</dbReference>
<proteinExistence type="predicted"/>
<sequence length="382" mass="42172">MVSATGGTVRLHQTPTTVCPDAQPSQAAPRDTDADQPLEIACDESGHEGENLARAVTDVFAHASVGLDTQAATACIQEIRDRIRSPATEYKANHLLRAKHRAVLVWLLGPSGPMLGNARVHLTEKSYFVVARVVDLLLGEAAYQASSGLYQDPRNGAITDALYRDGERVFGADRWQAFLEYSNGLMRTRKPWRVAAPVDPFFHMVDLLRVAGGRHRVGEIMDLLWHTRARAEVFQQNLLENSTTTAPLDPLLPAIVQAVVHWGEGGYDVSIVHDEQSALTRTRIEQIRAVLARPQPHTPRRRSTGRLTGVRLVDSQSDPRVQVADFLAGVARRIASDELNHRSDPELADLLRPYVDASSIWGDDRSWTVLGPASSELERRAT</sequence>
<gene>
    <name evidence="2" type="ORF">HEB94_001327</name>
</gene>
<evidence type="ECO:0000313" key="3">
    <source>
        <dbReference type="Proteomes" id="UP000638648"/>
    </source>
</evidence>
<organism evidence="2 3">
    <name type="scientific">Actinopolymorpha pittospori</name>
    <dbReference type="NCBI Taxonomy" id="648752"/>
    <lineage>
        <taxon>Bacteria</taxon>
        <taxon>Bacillati</taxon>
        <taxon>Actinomycetota</taxon>
        <taxon>Actinomycetes</taxon>
        <taxon>Propionibacteriales</taxon>
        <taxon>Actinopolymorphaceae</taxon>
        <taxon>Actinopolymorpha</taxon>
    </lineage>
</organism>
<comment type="caution">
    <text evidence="2">The sequence shown here is derived from an EMBL/GenBank/DDBJ whole genome shotgun (WGS) entry which is preliminary data.</text>
</comment>
<keyword evidence="3" id="KW-1185">Reference proteome</keyword>
<reference evidence="2" key="1">
    <citation type="submission" date="2020-10" db="EMBL/GenBank/DDBJ databases">
        <title>Sequencing the genomes of 1000 actinobacteria strains.</title>
        <authorList>
            <person name="Klenk H.-P."/>
        </authorList>
    </citation>
    <scope>NUCLEOTIDE SEQUENCE</scope>
    <source>
        <strain evidence="2">DSM 45354</strain>
    </source>
</reference>